<evidence type="ECO:0000313" key="2">
    <source>
        <dbReference type="Proteomes" id="UP001151760"/>
    </source>
</evidence>
<proteinExistence type="predicted"/>
<name>A0ABQ5AF87_9ASTR</name>
<accession>A0ABQ5AF87</accession>
<gene>
    <name evidence="1" type="ORF">Tco_0821005</name>
</gene>
<protein>
    <submittedName>
        <fullName evidence="1">Uncharacterized protein</fullName>
    </submittedName>
</protein>
<reference evidence="1" key="2">
    <citation type="submission" date="2022-01" db="EMBL/GenBank/DDBJ databases">
        <authorList>
            <person name="Yamashiro T."/>
            <person name="Shiraishi A."/>
            <person name="Satake H."/>
            <person name="Nakayama K."/>
        </authorList>
    </citation>
    <scope>NUCLEOTIDE SEQUENCE</scope>
</reference>
<dbReference type="Proteomes" id="UP001151760">
    <property type="component" value="Unassembled WGS sequence"/>
</dbReference>
<evidence type="ECO:0000313" key="1">
    <source>
        <dbReference type="EMBL" id="GJS99835.1"/>
    </source>
</evidence>
<reference evidence="1" key="1">
    <citation type="journal article" date="2022" name="Int. J. Mol. Sci.">
        <title>Draft Genome of Tanacetum Coccineum: Genomic Comparison of Closely Related Tanacetum-Family Plants.</title>
        <authorList>
            <person name="Yamashiro T."/>
            <person name="Shiraishi A."/>
            <person name="Nakayama K."/>
            <person name="Satake H."/>
        </authorList>
    </citation>
    <scope>NUCLEOTIDE SEQUENCE</scope>
</reference>
<comment type="caution">
    <text evidence="1">The sequence shown here is derived from an EMBL/GenBank/DDBJ whole genome shotgun (WGS) entry which is preliminary data.</text>
</comment>
<dbReference type="EMBL" id="BQNB010012148">
    <property type="protein sequence ID" value="GJS99835.1"/>
    <property type="molecule type" value="Genomic_DNA"/>
</dbReference>
<sequence>MGLWGLVQTEHHVLSQGLIQECLTPDVTVDESIHLSLLPLGSEFLVSLSVLLKSDVMKDSVFSSLTDCPPPSGRFELSGSSVTTAFPFPTTSCSLGVASALEP</sequence>
<keyword evidence="2" id="KW-1185">Reference proteome</keyword>
<organism evidence="1 2">
    <name type="scientific">Tanacetum coccineum</name>
    <dbReference type="NCBI Taxonomy" id="301880"/>
    <lineage>
        <taxon>Eukaryota</taxon>
        <taxon>Viridiplantae</taxon>
        <taxon>Streptophyta</taxon>
        <taxon>Embryophyta</taxon>
        <taxon>Tracheophyta</taxon>
        <taxon>Spermatophyta</taxon>
        <taxon>Magnoliopsida</taxon>
        <taxon>eudicotyledons</taxon>
        <taxon>Gunneridae</taxon>
        <taxon>Pentapetalae</taxon>
        <taxon>asterids</taxon>
        <taxon>campanulids</taxon>
        <taxon>Asterales</taxon>
        <taxon>Asteraceae</taxon>
        <taxon>Asteroideae</taxon>
        <taxon>Anthemideae</taxon>
        <taxon>Anthemidinae</taxon>
        <taxon>Tanacetum</taxon>
    </lineage>
</organism>